<feature type="domain" description="Thioredoxin" evidence="9">
    <location>
        <begin position="10"/>
        <end position="152"/>
    </location>
</feature>
<keyword evidence="5 7" id="KW-1015">Disulfide bond</keyword>
<evidence type="ECO:0000256" key="6">
    <source>
        <dbReference type="ARBA" id="ARBA00023284"/>
    </source>
</evidence>
<keyword evidence="6" id="KW-0676">Redox-active center</keyword>
<evidence type="ECO:0000256" key="8">
    <source>
        <dbReference type="SAM" id="SignalP"/>
    </source>
</evidence>
<dbReference type="SUPFAM" id="SSF52833">
    <property type="entry name" value="Thioredoxin-like"/>
    <property type="match status" value="1"/>
</dbReference>
<reference evidence="11" key="1">
    <citation type="submission" date="2023-09" db="EMBL/GenBank/DDBJ databases">
        <authorList>
            <person name="Li S."/>
            <person name="Li X."/>
            <person name="Zhang C."/>
            <person name="Zhao Z."/>
        </authorList>
    </citation>
    <scope>NUCLEOTIDE SEQUENCE [LARGE SCALE GENOMIC DNA]</scope>
    <source>
        <strain evidence="11">SQ149</strain>
    </source>
</reference>
<evidence type="ECO:0000313" key="10">
    <source>
        <dbReference type="EMBL" id="WNC72480.1"/>
    </source>
</evidence>
<evidence type="ECO:0000256" key="2">
    <source>
        <dbReference type="ARBA" id="ARBA00005791"/>
    </source>
</evidence>
<dbReference type="Pfam" id="PF01323">
    <property type="entry name" value="DSBA"/>
    <property type="match status" value="1"/>
</dbReference>
<evidence type="ECO:0000259" key="9">
    <source>
        <dbReference type="PROSITE" id="PS51352"/>
    </source>
</evidence>
<evidence type="ECO:0000256" key="7">
    <source>
        <dbReference type="PIRNR" id="PIRNR001488"/>
    </source>
</evidence>
<dbReference type="PANTHER" id="PTHR35891:SF2">
    <property type="entry name" value="THIOL:DISULFIDE INTERCHANGE PROTEIN DSBA"/>
    <property type="match status" value="1"/>
</dbReference>
<name>A0ABY9TUJ5_9GAMM</name>
<evidence type="ECO:0000256" key="3">
    <source>
        <dbReference type="ARBA" id="ARBA00022729"/>
    </source>
</evidence>
<dbReference type="PROSITE" id="PS51352">
    <property type="entry name" value="THIOREDOXIN_2"/>
    <property type="match status" value="1"/>
</dbReference>
<comment type="similarity">
    <text evidence="2">Belongs to the thioredoxin family. DsbA subfamily.</text>
</comment>
<organism evidence="10 11">
    <name type="scientific">Thalassotalea psychrophila</name>
    <dbReference type="NCBI Taxonomy" id="3065647"/>
    <lineage>
        <taxon>Bacteria</taxon>
        <taxon>Pseudomonadati</taxon>
        <taxon>Pseudomonadota</taxon>
        <taxon>Gammaproteobacteria</taxon>
        <taxon>Alteromonadales</taxon>
        <taxon>Colwelliaceae</taxon>
        <taxon>Thalassotalea</taxon>
    </lineage>
</organism>
<feature type="signal peptide" evidence="8">
    <location>
        <begin position="1"/>
        <end position="20"/>
    </location>
</feature>
<dbReference type="RefSeq" id="WP_348391597.1">
    <property type="nucleotide sequence ID" value="NZ_CP134145.1"/>
</dbReference>
<dbReference type="InterPro" id="IPR050824">
    <property type="entry name" value="Thiol_disulfide_DsbA"/>
</dbReference>
<keyword evidence="4 7" id="KW-0574">Periplasm</keyword>
<comment type="subcellular location">
    <subcellularLocation>
        <location evidence="1 7">Periplasm</location>
    </subcellularLocation>
</comment>
<dbReference type="InterPro" id="IPR001853">
    <property type="entry name" value="DSBA-like_thioredoxin_dom"/>
</dbReference>
<evidence type="ECO:0000256" key="1">
    <source>
        <dbReference type="ARBA" id="ARBA00004418"/>
    </source>
</evidence>
<evidence type="ECO:0000256" key="4">
    <source>
        <dbReference type="ARBA" id="ARBA00022764"/>
    </source>
</evidence>
<gene>
    <name evidence="10" type="ORF">RGQ13_00470</name>
</gene>
<protein>
    <recommendedName>
        <fullName evidence="7">Thiol:disulfide interchange protein</fullName>
    </recommendedName>
</protein>
<evidence type="ECO:0000256" key="5">
    <source>
        <dbReference type="ARBA" id="ARBA00023157"/>
    </source>
</evidence>
<keyword evidence="3 8" id="KW-0732">Signal</keyword>
<dbReference type="PIRSF" id="PIRSF001488">
    <property type="entry name" value="Tdi_protein"/>
    <property type="match status" value="1"/>
</dbReference>
<dbReference type="CDD" id="cd03019">
    <property type="entry name" value="DsbA_DsbA"/>
    <property type="match status" value="1"/>
</dbReference>
<keyword evidence="11" id="KW-1185">Reference proteome</keyword>
<dbReference type="InterPro" id="IPR036249">
    <property type="entry name" value="Thioredoxin-like_sf"/>
</dbReference>
<dbReference type="EMBL" id="CP134145">
    <property type="protein sequence ID" value="WNC72480.1"/>
    <property type="molecule type" value="Genomic_DNA"/>
</dbReference>
<feature type="chain" id="PRO_5046290626" description="Thiol:disulfide interchange protein" evidence="8">
    <location>
        <begin position="21"/>
        <end position="211"/>
    </location>
</feature>
<dbReference type="Proteomes" id="UP001258994">
    <property type="component" value="Chromosome"/>
</dbReference>
<dbReference type="PANTHER" id="PTHR35891">
    <property type="entry name" value="THIOL:DISULFIDE INTERCHANGE PROTEIN DSBA"/>
    <property type="match status" value="1"/>
</dbReference>
<evidence type="ECO:0000313" key="11">
    <source>
        <dbReference type="Proteomes" id="UP001258994"/>
    </source>
</evidence>
<dbReference type="InterPro" id="IPR023205">
    <property type="entry name" value="DsbA/DsbL"/>
</dbReference>
<dbReference type="InterPro" id="IPR013766">
    <property type="entry name" value="Thioredoxin_domain"/>
</dbReference>
<sequence length="211" mass="23723">MKKFISLIFVALLASACSQAADYKEGTHYTVVNDTVSAKPEVREYFSFYCPHCLRFEPLMKDIKKSLPEGVSFEKNHVDFLRAASPEVQFNITKAMIVAQQMPQEEQLIAALFDAIQVQRKPLASTAELRKLFEGVGADGEKFEKLMSSFGVNSKAKQMKKFQDEMTRKGAITGVPTIIVNGKYKLEAGGLDRADFLNDYKNLVMYLTTLK</sequence>
<accession>A0ABY9TUJ5</accession>
<dbReference type="PROSITE" id="PS51257">
    <property type="entry name" value="PROKAR_LIPOPROTEIN"/>
    <property type="match status" value="1"/>
</dbReference>
<dbReference type="Gene3D" id="3.40.30.10">
    <property type="entry name" value="Glutaredoxin"/>
    <property type="match status" value="1"/>
</dbReference>
<proteinExistence type="inferred from homology"/>